<dbReference type="CDD" id="cd00488">
    <property type="entry name" value="PCD_DCoH"/>
    <property type="match status" value="1"/>
</dbReference>
<dbReference type="PANTHER" id="PTHR12599">
    <property type="entry name" value="PTERIN-4-ALPHA-CARBINOLAMINE DEHYDRATASE"/>
    <property type="match status" value="1"/>
</dbReference>
<dbReference type="InterPro" id="IPR001533">
    <property type="entry name" value="Pterin_deHydtase"/>
</dbReference>
<reference evidence="5 6" key="1">
    <citation type="submission" date="2020-05" db="EMBL/GenBank/DDBJ databases">
        <title>Compete genome of Limnobacter sp. SAORIC-580.</title>
        <authorList>
            <person name="Song J."/>
            <person name="Cho J.-C."/>
        </authorList>
    </citation>
    <scope>NUCLEOTIDE SEQUENCE [LARGE SCALE GENOMIC DNA]</scope>
    <source>
        <strain evidence="5 6">SAORIC-580</strain>
    </source>
</reference>
<evidence type="ECO:0000313" key="5">
    <source>
        <dbReference type="EMBL" id="QJR30373.1"/>
    </source>
</evidence>
<dbReference type="SUPFAM" id="SSF55248">
    <property type="entry name" value="PCD-like"/>
    <property type="match status" value="1"/>
</dbReference>
<protein>
    <recommendedName>
        <fullName evidence="3">4a-hydroxytetrahydrobiopterin dehydratase</fullName>
        <ecNumber evidence="3">4.2.1.96</ecNumber>
    </recommendedName>
</protein>
<evidence type="ECO:0000256" key="2">
    <source>
        <dbReference type="ARBA" id="ARBA00006472"/>
    </source>
</evidence>
<keyword evidence="6" id="KW-1185">Reference proteome</keyword>
<comment type="catalytic activity">
    <reaction evidence="1">
        <text>(4aS,6R)-4a-hydroxy-L-erythro-5,6,7,8-tetrahydrobiopterin = (6R)-L-erythro-6,7-dihydrobiopterin + H2O</text>
        <dbReference type="Rhea" id="RHEA:11920"/>
        <dbReference type="ChEBI" id="CHEBI:15377"/>
        <dbReference type="ChEBI" id="CHEBI:15642"/>
        <dbReference type="ChEBI" id="CHEBI:43120"/>
        <dbReference type="EC" id="4.2.1.96"/>
    </reaction>
</comment>
<comment type="similarity">
    <text evidence="2">Belongs to the pterin-4-alpha-carbinolamine dehydratase family.</text>
</comment>
<dbReference type="Gene3D" id="3.30.1360.20">
    <property type="entry name" value="Transcriptional coactivator/pterin dehydratase"/>
    <property type="match status" value="1"/>
</dbReference>
<dbReference type="EC" id="4.2.1.96" evidence="3"/>
<dbReference type="RefSeq" id="WP_105027128.1">
    <property type="nucleotide sequence ID" value="NZ_CP053084.1"/>
</dbReference>
<name>A0ABX6N7H3_9BURK</name>
<dbReference type="InterPro" id="IPR036428">
    <property type="entry name" value="PCD_sf"/>
</dbReference>
<dbReference type="EMBL" id="CP053084">
    <property type="protein sequence ID" value="QJR30373.1"/>
    <property type="molecule type" value="Genomic_DNA"/>
</dbReference>
<evidence type="ECO:0000256" key="4">
    <source>
        <dbReference type="ARBA" id="ARBA00023239"/>
    </source>
</evidence>
<dbReference type="Proteomes" id="UP000501130">
    <property type="component" value="Chromosome"/>
</dbReference>
<dbReference type="PANTHER" id="PTHR12599:SF0">
    <property type="entry name" value="PTERIN-4-ALPHA-CARBINOLAMINE DEHYDRATASE"/>
    <property type="match status" value="1"/>
</dbReference>
<dbReference type="Pfam" id="PF01329">
    <property type="entry name" value="Pterin_4a"/>
    <property type="match status" value="1"/>
</dbReference>
<evidence type="ECO:0000256" key="1">
    <source>
        <dbReference type="ARBA" id="ARBA00001554"/>
    </source>
</evidence>
<gene>
    <name evidence="5" type="ORF">HKT17_12025</name>
</gene>
<evidence type="ECO:0000256" key="3">
    <source>
        <dbReference type="ARBA" id="ARBA00013252"/>
    </source>
</evidence>
<accession>A0ABX6N7H3</accession>
<proteinExistence type="inferred from homology"/>
<organism evidence="5 6">
    <name type="scientific">Limnobacter profundi</name>
    <dbReference type="NCBI Taxonomy" id="2732163"/>
    <lineage>
        <taxon>Bacteria</taxon>
        <taxon>Pseudomonadati</taxon>
        <taxon>Pseudomonadota</taxon>
        <taxon>Betaproteobacteria</taxon>
        <taxon>Burkholderiales</taxon>
        <taxon>Burkholderiaceae</taxon>
        <taxon>Limnobacter</taxon>
    </lineage>
</organism>
<evidence type="ECO:0000313" key="6">
    <source>
        <dbReference type="Proteomes" id="UP000501130"/>
    </source>
</evidence>
<sequence>MSTMNTPHPARPLADWLHVRCQHLGEGHAWSADEIEAQLDEFEYWSVEFDAKGEHALTLWRQYAFANFEGVKLAVHAITHLADDEDHHPEVTFSYNRVKVRWNTHSANGITNNDWACAAKLDDALKHIG</sequence>
<keyword evidence="4" id="KW-0456">Lyase</keyword>